<evidence type="ECO:0000313" key="3">
    <source>
        <dbReference type="Proteomes" id="UP000036700"/>
    </source>
</evidence>
<name>A0A0G3EYR3_9BURK</name>
<dbReference type="PANTHER" id="PTHR12631:SF10">
    <property type="entry name" value="BETA-XYLOSIDASE-LIKE PROTEIN-RELATED"/>
    <property type="match status" value="1"/>
</dbReference>
<dbReference type="InterPro" id="IPR051923">
    <property type="entry name" value="Glycosyl_Hydrolase_39"/>
</dbReference>
<gene>
    <name evidence="2" type="ORF">ABW99_12410</name>
</gene>
<reference evidence="3" key="1">
    <citation type="submission" date="2015-06" db="EMBL/GenBank/DDBJ databases">
        <authorList>
            <person name="Lim Y.L."/>
            <person name="Ee R."/>
            <person name="Yong D."/>
            <person name="How K.Y."/>
            <person name="Yin W.F."/>
            <person name="Chan K.G."/>
        </authorList>
    </citation>
    <scope>NUCLEOTIDE SEQUENCE [LARGE SCALE GENOMIC DNA]</scope>
    <source>
        <strain evidence="3">DSM 25325</strain>
    </source>
</reference>
<dbReference type="STRING" id="445709.ABW99_12410"/>
<accession>A0A0G3EYR3</accession>
<proteinExistence type="predicted"/>
<dbReference type="KEGG" id="ptx:ABW99_12410"/>
<dbReference type="Proteomes" id="UP000036700">
    <property type="component" value="Chromosome"/>
</dbReference>
<keyword evidence="3" id="KW-1185">Reference proteome</keyword>
<dbReference type="Gene3D" id="3.20.20.80">
    <property type="entry name" value="Glycosidases"/>
    <property type="match status" value="1"/>
</dbReference>
<dbReference type="InterPro" id="IPR017853">
    <property type="entry name" value="GH"/>
</dbReference>
<dbReference type="SUPFAM" id="SSF51445">
    <property type="entry name" value="(Trans)glycosidases"/>
    <property type="match status" value="1"/>
</dbReference>
<dbReference type="OrthoDB" id="912485at2"/>
<dbReference type="PANTHER" id="PTHR12631">
    <property type="entry name" value="ALPHA-L-IDURONIDASE"/>
    <property type="match status" value="1"/>
</dbReference>
<evidence type="ECO:0000313" key="2">
    <source>
        <dbReference type="EMBL" id="AKJ70547.1"/>
    </source>
</evidence>
<dbReference type="EMBL" id="CP011568">
    <property type="protein sequence ID" value="AKJ70547.1"/>
    <property type="molecule type" value="Genomic_DNA"/>
</dbReference>
<dbReference type="GO" id="GO:0004553">
    <property type="term" value="F:hydrolase activity, hydrolyzing O-glycosyl compounds"/>
    <property type="evidence" value="ECO:0007669"/>
    <property type="project" value="TreeGrafter"/>
</dbReference>
<organism evidence="2 3">
    <name type="scientific">Pandoraea thiooxydans</name>
    <dbReference type="NCBI Taxonomy" id="445709"/>
    <lineage>
        <taxon>Bacteria</taxon>
        <taxon>Pseudomonadati</taxon>
        <taxon>Pseudomonadota</taxon>
        <taxon>Betaproteobacteria</taxon>
        <taxon>Burkholderiales</taxon>
        <taxon>Burkholderiaceae</taxon>
        <taxon>Pandoraea</taxon>
    </lineage>
</organism>
<feature type="chain" id="PRO_5002553472" description="Glycoside hydrolase family 5 domain-containing protein" evidence="1">
    <location>
        <begin position="23"/>
        <end position="546"/>
    </location>
</feature>
<evidence type="ECO:0008006" key="4">
    <source>
        <dbReference type="Google" id="ProtNLM"/>
    </source>
</evidence>
<feature type="signal peptide" evidence="1">
    <location>
        <begin position="1"/>
        <end position="22"/>
    </location>
</feature>
<sequence length="546" mass="58696">MRRRRPRVCAVLARLGVAAALACHGGAAPGAEPGVSLSVRDPATSLLAPGAGPRTLHFAVVPAPAAGARLAVSLHEYLASGAPDPATLATIQVPLGGANEATVHLQLPSIGFYLLDARLLAANGRVIAQRRVNLAAIPPRSALGPPDFGVGATFDHGPYAPHVLLSIIRNAGFSWIRGELPWAEIERRPGVFSFPSQFGSALDLASRMGIKSLVLLDYGNAHAYPSLFKTDNAFPLTSAARQKFVQYVAAVVKRYGGQVNEWEIWNEPHFKEIGYHAYVALLEDVYPVIKRLAPSSGVVSCGGDWGGNPIDACIDAILKAGALDDQDGFSIHPYMFPAAPEVGYAGVGVPVTPVNITTVWPYLGRLIADNPKSNGRPLQLWVSEIGWPSAPRSPGQNTVTQAAYLLRTYLLSRRYAVARGVFWYDLIDNGTDPDDKESNFGLLRADLSPKPAFAAAAVLAATLERRAWRAALIDTPQTKVFEYGRRDPVIAGWTVGGERVVHLTLPAGTYVQRDWDGRQRRVAASNGQIDWKLGPLPRYLLPATTP</sequence>
<dbReference type="PATRIC" id="fig|445709.3.peg.2638"/>
<protein>
    <recommendedName>
        <fullName evidence="4">Glycoside hydrolase family 5 domain-containing protein</fullName>
    </recommendedName>
</protein>
<keyword evidence="1" id="KW-0732">Signal</keyword>
<evidence type="ECO:0000256" key="1">
    <source>
        <dbReference type="SAM" id="SignalP"/>
    </source>
</evidence>
<dbReference type="AlphaFoldDB" id="A0A0G3EYR3"/>